<organism evidence="1 2">
    <name type="scientific">Dendrobium nobile</name>
    <name type="common">Orchid</name>
    <dbReference type="NCBI Taxonomy" id="94219"/>
    <lineage>
        <taxon>Eukaryota</taxon>
        <taxon>Viridiplantae</taxon>
        <taxon>Streptophyta</taxon>
        <taxon>Embryophyta</taxon>
        <taxon>Tracheophyta</taxon>
        <taxon>Spermatophyta</taxon>
        <taxon>Magnoliopsida</taxon>
        <taxon>Liliopsida</taxon>
        <taxon>Asparagales</taxon>
        <taxon>Orchidaceae</taxon>
        <taxon>Epidendroideae</taxon>
        <taxon>Malaxideae</taxon>
        <taxon>Dendrobiinae</taxon>
        <taxon>Dendrobium</taxon>
    </lineage>
</organism>
<proteinExistence type="predicted"/>
<dbReference type="PANTHER" id="PTHR11439">
    <property type="entry name" value="GAG-POL-RELATED RETROTRANSPOSON"/>
    <property type="match status" value="1"/>
</dbReference>
<evidence type="ECO:0008006" key="3">
    <source>
        <dbReference type="Google" id="ProtNLM"/>
    </source>
</evidence>
<dbReference type="CDD" id="cd09272">
    <property type="entry name" value="RNase_HI_RT_Ty1"/>
    <property type="match status" value="1"/>
</dbReference>
<evidence type="ECO:0000313" key="2">
    <source>
        <dbReference type="Proteomes" id="UP000829196"/>
    </source>
</evidence>
<dbReference type="PANTHER" id="PTHR11439:SF524">
    <property type="entry name" value="RNA-DIRECTED DNA POLYMERASE, PROTEIN KINASE RLK-PELLE-DLSV FAMILY"/>
    <property type="match status" value="1"/>
</dbReference>
<accession>A0A8T3C934</accession>
<sequence>MRNLGQLNQFLGLQAVYTAYGIHLNQSNYAKEILRKAAMADCKPVHTPLPSKLPTAAADNAPYSRPEFYRQLVGSLQYLTITHPDLQFVVNYLCQHMPEPHTRHFQLLKRVLRYVQGSFLLGLPIIRSNLQLTAFADSDWASDKTDRRFITGYCAFLGDTIISWMVKKQTSVAWFSIEAE</sequence>
<dbReference type="EMBL" id="JAGYWB010000001">
    <property type="protein sequence ID" value="KAI0530961.1"/>
    <property type="molecule type" value="Genomic_DNA"/>
</dbReference>
<protein>
    <recommendedName>
        <fullName evidence="3">Mitochondrial protein</fullName>
    </recommendedName>
</protein>
<dbReference type="Proteomes" id="UP000829196">
    <property type="component" value="Unassembled WGS sequence"/>
</dbReference>
<name>A0A8T3C934_DENNO</name>
<dbReference type="AlphaFoldDB" id="A0A8T3C934"/>
<dbReference type="OrthoDB" id="670738at2759"/>
<reference evidence="1" key="1">
    <citation type="journal article" date="2022" name="Front. Genet.">
        <title>Chromosome-Scale Assembly of the Dendrobium nobile Genome Provides Insights Into the Molecular Mechanism of the Biosynthesis of the Medicinal Active Ingredient of Dendrobium.</title>
        <authorList>
            <person name="Xu Q."/>
            <person name="Niu S.-C."/>
            <person name="Li K.-L."/>
            <person name="Zheng P.-J."/>
            <person name="Zhang X.-J."/>
            <person name="Jia Y."/>
            <person name="Liu Y."/>
            <person name="Niu Y.-X."/>
            <person name="Yu L.-H."/>
            <person name="Chen D.-F."/>
            <person name="Zhang G.-Q."/>
        </authorList>
    </citation>
    <scope>NUCLEOTIDE SEQUENCE</scope>
    <source>
        <tissue evidence="1">Leaf</tissue>
    </source>
</reference>
<evidence type="ECO:0000313" key="1">
    <source>
        <dbReference type="EMBL" id="KAI0530961.1"/>
    </source>
</evidence>
<gene>
    <name evidence="1" type="ORF">KFK09_000510</name>
</gene>
<comment type="caution">
    <text evidence="1">The sequence shown here is derived from an EMBL/GenBank/DDBJ whole genome shotgun (WGS) entry which is preliminary data.</text>
</comment>
<keyword evidence="2" id="KW-1185">Reference proteome</keyword>